<accession>A0AA38TZ18</accession>
<evidence type="ECO:0000313" key="2">
    <source>
        <dbReference type="Proteomes" id="UP001172457"/>
    </source>
</evidence>
<dbReference type="PANTHER" id="PTHR31973">
    <property type="entry name" value="POLYPROTEIN, PUTATIVE-RELATED"/>
    <property type="match status" value="1"/>
</dbReference>
<dbReference type="Proteomes" id="UP001172457">
    <property type="component" value="Chromosome 1"/>
</dbReference>
<sequence length="374" mass="42307">MNMEYGGGGPCGTGAKVGSSWTSAKKGSSGSSGTGAKDQSCPWVLHISKGKDDACWMVKTFENTHKCLQSMRVKACTSSFLSKEFMQTIIHNREIPIKALQMEMQRKYGQKFSHMKAFRAKCLELLGDDLDLNVRSNFTFISDRQKGIIPAIAKIFPSAEHRFCVKHIHDNMKLTWRGQELKIQVWVCAAAATVPEFEEAMKKLKSTSSGAYDWLRKIPLHHWSRAHFIVDARDKPIITCLEYIREYLMKRIGNVNMVIQKAVGPLTPTAAGVLESIKNQAINYDVIWSRGTSYQKKMYSFHLQPINGPKMWPKVDCPLKLIPPTHHKQVGHPKKKRQKSITEITEGNKLKRVGKTVRCVKCNKEGQNKRTCKG</sequence>
<dbReference type="AlphaFoldDB" id="A0AA38TZ18"/>
<name>A0AA38TZ18_9ASTR</name>
<protein>
    <recommendedName>
        <fullName evidence="3">MULE transposase domain-containing protein</fullName>
    </recommendedName>
</protein>
<evidence type="ECO:0008006" key="3">
    <source>
        <dbReference type="Google" id="ProtNLM"/>
    </source>
</evidence>
<organism evidence="1 2">
    <name type="scientific">Centaurea solstitialis</name>
    <name type="common">yellow star-thistle</name>
    <dbReference type="NCBI Taxonomy" id="347529"/>
    <lineage>
        <taxon>Eukaryota</taxon>
        <taxon>Viridiplantae</taxon>
        <taxon>Streptophyta</taxon>
        <taxon>Embryophyta</taxon>
        <taxon>Tracheophyta</taxon>
        <taxon>Spermatophyta</taxon>
        <taxon>Magnoliopsida</taxon>
        <taxon>eudicotyledons</taxon>
        <taxon>Gunneridae</taxon>
        <taxon>Pentapetalae</taxon>
        <taxon>asterids</taxon>
        <taxon>campanulids</taxon>
        <taxon>Asterales</taxon>
        <taxon>Asteraceae</taxon>
        <taxon>Carduoideae</taxon>
        <taxon>Cardueae</taxon>
        <taxon>Centaureinae</taxon>
        <taxon>Centaurea</taxon>
    </lineage>
</organism>
<comment type="caution">
    <text evidence="1">The sequence shown here is derived from an EMBL/GenBank/DDBJ whole genome shotgun (WGS) entry which is preliminary data.</text>
</comment>
<evidence type="ECO:0000313" key="1">
    <source>
        <dbReference type="EMBL" id="KAJ9565743.1"/>
    </source>
</evidence>
<proteinExistence type="predicted"/>
<dbReference type="PANTHER" id="PTHR31973:SF190">
    <property type="entry name" value="MULE TRANSPOSASE DOMAIN-CONTAINING PROTEIN"/>
    <property type="match status" value="1"/>
</dbReference>
<dbReference type="EMBL" id="JARYMX010000001">
    <property type="protein sequence ID" value="KAJ9565743.1"/>
    <property type="molecule type" value="Genomic_DNA"/>
</dbReference>
<gene>
    <name evidence="1" type="ORF">OSB04_001709</name>
</gene>
<keyword evidence="2" id="KW-1185">Reference proteome</keyword>
<reference evidence="1" key="1">
    <citation type="submission" date="2023-03" db="EMBL/GenBank/DDBJ databases">
        <title>Chromosome-scale reference genome and RAD-based genetic map of yellow starthistle (Centaurea solstitialis) reveal putative structural variation and QTLs associated with invader traits.</title>
        <authorList>
            <person name="Reatini B."/>
            <person name="Cang F.A."/>
            <person name="Jiang Q."/>
            <person name="Mckibben M.T.W."/>
            <person name="Barker M.S."/>
            <person name="Rieseberg L.H."/>
            <person name="Dlugosch K.M."/>
        </authorList>
    </citation>
    <scope>NUCLEOTIDE SEQUENCE</scope>
    <source>
        <strain evidence="1">CAN-66</strain>
        <tissue evidence="1">Leaf</tissue>
    </source>
</reference>